<keyword evidence="4 10" id="KW-0812">Transmembrane</keyword>
<dbReference type="GO" id="GO:0034626">
    <property type="term" value="P:fatty acid elongation, polyunsaturated fatty acid"/>
    <property type="evidence" value="ECO:0007669"/>
    <property type="project" value="UniProtKB-UniRule"/>
</dbReference>
<keyword evidence="5 10" id="KW-0276">Fatty acid metabolism</keyword>
<evidence type="ECO:0000256" key="3">
    <source>
        <dbReference type="ARBA" id="ARBA00022679"/>
    </source>
</evidence>
<dbReference type="GO" id="GO:0034625">
    <property type="term" value="P:fatty acid elongation, monounsaturated fatty acid"/>
    <property type="evidence" value="ECO:0007669"/>
    <property type="project" value="UniProtKB-UniRule"/>
</dbReference>
<gene>
    <name evidence="10 13 15" type="primary">ELOVL3</name>
</gene>
<dbReference type="AlphaFoldDB" id="F7CUV3"/>
<dbReference type="InterPro" id="IPR033679">
    <property type="entry name" value="ELOVL3"/>
</dbReference>
<dbReference type="HAMAP" id="MF_03203">
    <property type="entry name" value="VLCF_elongase_3"/>
    <property type="match status" value="1"/>
</dbReference>
<dbReference type="Pfam" id="PF01151">
    <property type="entry name" value="ELO"/>
    <property type="match status" value="1"/>
</dbReference>
<accession>F7CUV3</accession>
<evidence type="ECO:0000256" key="12">
    <source>
        <dbReference type="SAM" id="MobiDB-lite"/>
    </source>
</evidence>
<feature type="transmembrane region" description="Helical" evidence="10 11">
    <location>
        <begin position="508"/>
        <end position="534"/>
    </location>
</feature>
<organism evidence="13 14">
    <name type="scientific">Equus caballus</name>
    <name type="common">Horse</name>
    <dbReference type="NCBI Taxonomy" id="9796"/>
    <lineage>
        <taxon>Eukaryota</taxon>
        <taxon>Metazoa</taxon>
        <taxon>Chordata</taxon>
        <taxon>Craniata</taxon>
        <taxon>Vertebrata</taxon>
        <taxon>Euteleostomi</taxon>
        <taxon>Mammalia</taxon>
        <taxon>Eutheria</taxon>
        <taxon>Laurasiatheria</taxon>
        <taxon>Perissodactyla</taxon>
        <taxon>Equidae</taxon>
        <taxon>Equus</taxon>
    </lineage>
</organism>
<keyword evidence="3 10" id="KW-0808">Transferase</keyword>
<dbReference type="PANTHER" id="PTHR11157">
    <property type="entry name" value="FATTY ACID ACYL TRANSFERASE-RELATED"/>
    <property type="match status" value="1"/>
</dbReference>
<reference evidence="13" key="2">
    <citation type="submission" date="2025-08" db="UniProtKB">
        <authorList>
            <consortium name="Ensembl"/>
        </authorList>
    </citation>
    <scope>IDENTIFICATION</scope>
    <source>
        <strain evidence="13">Thoroughbred</strain>
    </source>
</reference>
<keyword evidence="7 10" id="KW-0443">Lipid metabolism</keyword>
<dbReference type="InParanoid" id="F7CUV3"/>
<dbReference type="GO" id="GO:0035338">
    <property type="term" value="P:long-chain fatty-acyl-CoA biosynthetic process"/>
    <property type="evidence" value="ECO:0007669"/>
    <property type="project" value="UniProtKB-UniRule"/>
</dbReference>
<proteinExistence type="inferred from homology"/>
<dbReference type="InterPro" id="IPR030457">
    <property type="entry name" value="ELO_CS"/>
</dbReference>
<comment type="similarity">
    <text evidence="10">Belongs to the ELO family. ELOVL3 subfamily.</text>
</comment>
<dbReference type="GO" id="GO:0006636">
    <property type="term" value="P:unsaturated fatty acid biosynthetic process"/>
    <property type="evidence" value="ECO:0007669"/>
    <property type="project" value="UniProtKB-UniRule"/>
</dbReference>
<dbReference type="HOGENOM" id="CLU_048483_1_1_1"/>
<feature type="transmembrane region" description="Helical" evidence="10 11">
    <location>
        <begin position="378"/>
        <end position="397"/>
    </location>
</feature>
<dbReference type="GeneTree" id="ENSGT01050000244965"/>
<evidence type="ECO:0000256" key="10">
    <source>
        <dbReference type="HAMAP-Rule" id="MF_03203"/>
    </source>
</evidence>
<dbReference type="Ensembl" id="ENSECAT00000025282.3">
    <property type="protein sequence ID" value="ENSECAP00000021027.3"/>
    <property type="gene ID" value="ENSECAG00000023578.3"/>
</dbReference>
<evidence type="ECO:0000256" key="11">
    <source>
        <dbReference type="RuleBase" id="RU361115"/>
    </source>
</evidence>
<dbReference type="GO" id="GO:0009922">
    <property type="term" value="F:fatty acid elongase activity"/>
    <property type="evidence" value="ECO:0007669"/>
    <property type="project" value="UniProtKB-UniRule"/>
</dbReference>
<evidence type="ECO:0000256" key="9">
    <source>
        <dbReference type="ARBA" id="ARBA00023160"/>
    </source>
</evidence>
<comment type="pathway">
    <text evidence="10">Lipid metabolism; polyunsaturated fatty acid biosynthesis.</text>
</comment>
<dbReference type="GO" id="GO:0019367">
    <property type="term" value="P:fatty acid elongation, saturated fatty acid"/>
    <property type="evidence" value="ECO:0007669"/>
    <property type="project" value="UniProtKB-UniRule"/>
</dbReference>
<dbReference type="GO" id="GO:0042761">
    <property type="term" value="P:very long-chain fatty acid biosynthetic process"/>
    <property type="evidence" value="ECO:0007669"/>
    <property type="project" value="UniProtKB-UniRule"/>
</dbReference>
<keyword evidence="6 10" id="KW-1133">Transmembrane helix</keyword>
<dbReference type="Gene3D" id="1.10.150.180">
    <property type="entry name" value="Gamma-retroviral matrix domain"/>
    <property type="match status" value="1"/>
</dbReference>
<dbReference type="VGNC" id="VGNC:17539">
    <property type="gene designation" value="ELOVL3"/>
</dbReference>
<protein>
    <recommendedName>
        <fullName evidence="10">Elongation of very long chain fatty acids protein 3</fullName>
        <ecNumber evidence="10">2.3.1.199</ecNumber>
    </recommendedName>
    <alternativeName>
        <fullName evidence="10">3-keto acyl-CoA synthase ELOVL3</fullName>
    </alternativeName>
    <alternativeName>
        <fullName evidence="10">ELOVL fatty acid elongase 3</fullName>
        <shortName evidence="10">ELOVL FA elongase 3</shortName>
    </alternativeName>
    <alternativeName>
        <fullName evidence="10">Very long chain 3-ketoacyl-CoA synthase 3</fullName>
    </alternativeName>
    <alternativeName>
        <fullName evidence="10">Very long chain 3-oxoacyl-CoA synthase 3</fullName>
    </alternativeName>
</protein>
<comment type="caution">
    <text evidence="10">Lacks conserved residue(s) required for the propagation of feature annotation.</text>
</comment>
<keyword evidence="8 10" id="KW-0472">Membrane</keyword>
<feature type="region of interest" description="Disordered" evidence="12">
    <location>
        <begin position="134"/>
        <end position="232"/>
    </location>
</feature>
<dbReference type="PaxDb" id="9796-ENSECAP00000021027"/>
<dbReference type="FunCoup" id="F7CUV3">
    <property type="interactions" value="46"/>
</dbReference>
<evidence type="ECO:0000256" key="5">
    <source>
        <dbReference type="ARBA" id="ARBA00022832"/>
    </source>
</evidence>
<dbReference type="InterPro" id="IPR036946">
    <property type="entry name" value="G_retro_matrix_sf"/>
</dbReference>
<keyword evidence="2 10" id="KW-0444">Lipid biosynthesis</keyword>
<comment type="PTM">
    <text evidence="10">N-Glycosylated.</text>
</comment>
<keyword evidence="14" id="KW-1185">Reference proteome</keyword>
<dbReference type="GO" id="GO:0005789">
    <property type="term" value="C:endoplasmic reticulum membrane"/>
    <property type="evidence" value="ECO:0007669"/>
    <property type="project" value="UniProtKB-SubCell"/>
</dbReference>
<feature type="transmembrane region" description="Helical" evidence="10 11">
    <location>
        <begin position="344"/>
        <end position="366"/>
    </location>
</feature>
<evidence type="ECO:0000256" key="2">
    <source>
        <dbReference type="ARBA" id="ARBA00022516"/>
    </source>
</evidence>
<evidence type="ECO:0000256" key="7">
    <source>
        <dbReference type="ARBA" id="ARBA00023098"/>
    </source>
</evidence>
<evidence type="ECO:0000256" key="8">
    <source>
        <dbReference type="ARBA" id="ARBA00023136"/>
    </source>
</evidence>
<dbReference type="Bgee" id="ENSECAG00000023578">
    <property type="expression patterns" value="Expressed in zone of skin and 22 other cell types or tissues"/>
</dbReference>
<comment type="catalytic activity">
    <reaction evidence="10 11">
        <text>a very-long-chain acyl-CoA + malonyl-CoA + H(+) = a very-long-chain 3-oxoacyl-CoA + CO2 + CoA</text>
        <dbReference type="Rhea" id="RHEA:32727"/>
        <dbReference type="ChEBI" id="CHEBI:15378"/>
        <dbReference type="ChEBI" id="CHEBI:16526"/>
        <dbReference type="ChEBI" id="CHEBI:57287"/>
        <dbReference type="ChEBI" id="CHEBI:57384"/>
        <dbReference type="ChEBI" id="CHEBI:90725"/>
        <dbReference type="ChEBI" id="CHEBI:90736"/>
        <dbReference type="EC" id="2.3.1.199"/>
    </reaction>
</comment>
<dbReference type="SUPFAM" id="SSF47836">
    <property type="entry name" value="Retroviral matrix proteins"/>
    <property type="match status" value="1"/>
</dbReference>
<sequence length="581" mass="66298">MGGAISVPPKSPLGKILADWSTYSYKPMRKNQMVFYCNTAWPMYVLESEERWPLNGTLNYYTILQLEWFCERSGKWDEIPYVQAFMRLHNQEGERPGTKLMVQRKAKPPVIKDIRTPEEKLDEDITALSVLNPFNPNFNVTQPPMVGASRSPPQPQAAGSGREPPRQLPPLCLPVSDEEVVVGAESPTDQPRNEPGAETVSPSRTRQGAPFGQGSSGMGAGQFPLRQLPVGTNGQGQPATYYWTYTPFSTSDLLNWKNQNPSYRSGLMQTEVNAIVGRARRRRACPGSLYPWPSNLFPGSRSSRPRRLQNEMVTAMNVSEETGQVLQPYNFELFQDMRPFLEEYWAASFLVVLIYLLLIFVGQNYMKARKGFSLRGPLILWSFCLAVFSILGAVRTWSHMGILLLRGNLGQTVCFSSHIQDPVVRCWSCLFLFSKIIELGDTAFIILRKRPLSFVHWYHHSTVLLYTSYGYKDKVSSGAWFMTMNYGVHAIMYTYYTLKAAKVTAPRWLPMLITSLQILQMFMGAFVSILNHIWRQDPGCHSTSKQLFWSCVLYMTYFILFARFFHQTYLMPKVKAKTKSQ</sequence>
<evidence type="ECO:0000256" key="1">
    <source>
        <dbReference type="ARBA" id="ARBA00004141"/>
    </source>
</evidence>
<evidence type="ECO:0000313" key="15">
    <source>
        <dbReference type="VGNC" id="VGNC:17539"/>
    </source>
</evidence>
<reference evidence="13 14" key="1">
    <citation type="journal article" date="2009" name="Science">
        <title>Genome sequence, comparative analysis, and population genetics of the domestic horse.</title>
        <authorList>
            <consortium name="Broad Institute Genome Sequencing Platform"/>
            <consortium name="Broad Institute Whole Genome Assembly Team"/>
            <person name="Wade C.M."/>
            <person name="Giulotto E."/>
            <person name="Sigurdsson S."/>
            <person name="Zoli M."/>
            <person name="Gnerre S."/>
            <person name="Imsland F."/>
            <person name="Lear T.L."/>
            <person name="Adelson D.L."/>
            <person name="Bailey E."/>
            <person name="Bellone R.R."/>
            <person name="Bloecker H."/>
            <person name="Distl O."/>
            <person name="Edgar R.C."/>
            <person name="Garber M."/>
            <person name="Leeb T."/>
            <person name="Mauceli E."/>
            <person name="MacLeod J.N."/>
            <person name="Penedo M.C.T."/>
            <person name="Raison J.M."/>
            <person name="Sharpe T."/>
            <person name="Vogel J."/>
            <person name="Andersson L."/>
            <person name="Antczak D.F."/>
            <person name="Biagi T."/>
            <person name="Binns M.M."/>
            <person name="Chowdhary B.P."/>
            <person name="Coleman S.J."/>
            <person name="Della Valle G."/>
            <person name="Fryc S."/>
            <person name="Guerin G."/>
            <person name="Hasegawa T."/>
            <person name="Hill E.W."/>
            <person name="Jurka J."/>
            <person name="Kiialainen A."/>
            <person name="Lindgren G."/>
            <person name="Liu J."/>
            <person name="Magnani E."/>
            <person name="Mickelson J.R."/>
            <person name="Murray J."/>
            <person name="Nergadze S.G."/>
            <person name="Onofrio R."/>
            <person name="Pedroni S."/>
            <person name="Piras M.F."/>
            <person name="Raudsepp T."/>
            <person name="Rocchi M."/>
            <person name="Roeed K.H."/>
            <person name="Ryder O.A."/>
            <person name="Searle S."/>
            <person name="Skow L."/>
            <person name="Swinburne J.E."/>
            <person name="Syvaenen A.C."/>
            <person name="Tozaki T."/>
            <person name="Valberg S.J."/>
            <person name="Vaudin M."/>
            <person name="White J.R."/>
            <person name="Zody M.C."/>
            <person name="Lander E.S."/>
            <person name="Lindblad-Toh K."/>
        </authorList>
    </citation>
    <scope>NUCLEOTIDE SEQUENCE [LARGE SCALE GENOMIC DNA]</scope>
    <source>
        <strain evidence="13 14">Thoroughbred</strain>
    </source>
</reference>
<reference evidence="13" key="3">
    <citation type="submission" date="2025-09" db="UniProtKB">
        <authorList>
            <consortium name="Ensembl"/>
        </authorList>
    </citation>
    <scope>IDENTIFICATION</scope>
    <source>
        <strain evidence="13">Thoroughbred</strain>
    </source>
</reference>
<evidence type="ECO:0000256" key="6">
    <source>
        <dbReference type="ARBA" id="ARBA00022989"/>
    </source>
</evidence>
<name>F7CUV3_HORSE</name>
<feature type="short sequence motif" description="Di-lysine motif" evidence="10">
    <location>
        <begin position="577"/>
        <end position="581"/>
    </location>
</feature>
<dbReference type="PANTHER" id="PTHR11157:SF68">
    <property type="entry name" value="ELONGATION OF VERY LONG CHAIN FATTY ACIDS PROTEIN 3"/>
    <property type="match status" value="1"/>
</dbReference>
<dbReference type="Proteomes" id="UP000002281">
    <property type="component" value="Chromosome 1"/>
</dbReference>
<keyword evidence="10" id="KW-0325">Glycoprotein</keyword>
<feature type="transmembrane region" description="Helical" evidence="10 11">
    <location>
        <begin position="478"/>
        <end position="496"/>
    </location>
</feature>
<comment type="function">
    <text evidence="10">Catalyzes the first and rate-limiting reaction of the four reactions that constitute the long-chain fatty acids elongation cycle. This endoplasmic reticulum-bound enzymatic process allows the addition of 2 carbons to the chain of long- and very long-chain fatty acids (VLCFAs) per cycle. Condensing enzyme with higher activity toward C18 acyl-CoAs, especially C18:0 acyl-CoAs. May participate to the production of saturated and monounsaturated VLCFAs of different chain lengths that are involved in multiple biological processes as precursors of membrane lipids and lipid mediators.</text>
</comment>
<comment type="domain">
    <text evidence="10">The C-terminal di-lysine motif may confer endoplasmic reticulum localization.</text>
</comment>
<keyword evidence="9 10" id="KW-0275">Fatty acid biosynthesis</keyword>
<dbReference type="UniPathway" id="UPA00658"/>
<evidence type="ECO:0000256" key="4">
    <source>
        <dbReference type="ARBA" id="ARBA00022692"/>
    </source>
</evidence>
<comment type="subcellular location">
    <subcellularLocation>
        <location evidence="10">Endoplasmic reticulum membrane</location>
        <topology evidence="10">Multi-pass membrane protein</topology>
    </subcellularLocation>
    <subcellularLocation>
        <location evidence="1">Membrane</location>
        <topology evidence="1">Multi-pass membrane protein</topology>
    </subcellularLocation>
</comment>
<dbReference type="PROSITE" id="PS01188">
    <property type="entry name" value="ELO"/>
    <property type="match status" value="1"/>
</dbReference>
<dbReference type="InterPro" id="IPR002076">
    <property type="entry name" value="ELO_fam"/>
</dbReference>
<dbReference type="EC" id="2.3.1.199" evidence="10"/>
<feature type="transmembrane region" description="Helical" evidence="10 11">
    <location>
        <begin position="546"/>
        <end position="565"/>
    </location>
</feature>
<keyword evidence="10" id="KW-0256">Endoplasmic reticulum</keyword>
<evidence type="ECO:0000313" key="13">
    <source>
        <dbReference type="Ensembl" id="ENSECAP00000021027.3"/>
    </source>
</evidence>
<dbReference type="InterPro" id="IPR010999">
    <property type="entry name" value="Retrovr_matrix"/>
</dbReference>
<evidence type="ECO:0000313" key="14">
    <source>
        <dbReference type="Proteomes" id="UP000002281"/>
    </source>
</evidence>
<dbReference type="STRING" id="9796.ENSECAP00000021027"/>